<dbReference type="CDD" id="cd05120">
    <property type="entry name" value="APH_ChoK_like"/>
    <property type="match status" value="1"/>
</dbReference>
<dbReference type="InterPro" id="IPR011009">
    <property type="entry name" value="Kinase-like_dom_sf"/>
</dbReference>
<dbReference type="InterPro" id="IPR051678">
    <property type="entry name" value="AGP_Transferase"/>
</dbReference>
<name>A0A7H8QJ95_TALRU</name>
<dbReference type="PANTHER" id="PTHR21310:SF15">
    <property type="entry name" value="AMINOGLYCOSIDE PHOSPHOTRANSFERASE DOMAIN-CONTAINING PROTEIN"/>
    <property type="match status" value="1"/>
</dbReference>
<protein>
    <recommendedName>
        <fullName evidence="1">Aminoglycoside phosphotransferase domain-containing protein</fullName>
    </recommendedName>
</protein>
<evidence type="ECO:0000259" key="1">
    <source>
        <dbReference type="Pfam" id="PF01636"/>
    </source>
</evidence>
<sequence length="291" mass="33739">MEHIKPCSACSWTPERQDGCRYESHVKIIYGVSDRGVWSLGSNLILKERSSAPPNFDALNLRFIENESSIPVPHLVEDWVEDGRQFILMKRIRGQPLNTLWSSMSLEEKERVAKETAEYLNQLRKLCSPKMQSLQDQPIYSAFLFPIGYGLPHGPFLSDDELWADMEEALSKVPEDARRRLRERMPAAAPYTFTHCDLTNVNVMIEDGHLTGIIDWESSGYFPVWWEFTSAGIGLGEEDKEWKTLLQKYMPDYSSAREFWLDYWSLSRYPHLNDNLNDRALKILQERADGN</sequence>
<dbReference type="Proteomes" id="UP000509510">
    <property type="component" value="Chromosome I"/>
</dbReference>
<gene>
    <name evidence="2" type="ORF">TRUGW13939_01086</name>
</gene>
<organism evidence="2 3">
    <name type="scientific">Talaromyces rugulosus</name>
    <name type="common">Penicillium rugulosum</name>
    <dbReference type="NCBI Taxonomy" id="121627"/>
    <lineage>
        <taxon>Eukaryota</taxon>
        <taxon>Fungi</taxon>
        <taxon>Dikarya</taxon>
        <taxon>Ascomycota</taxon>
        <taxon>Pezizomycotina</taxon>
        <taxon>Eurotiomycetes</taxon>
        <taxon>Eurotiomycetidae</taxon>
        <taxon>Eurotiales</taxon>
        <taxon>Trichocomaceae</taxon>
        <taxon>Talaromyces</taxon>
        <taxon>Talaromyces sect. Islandici</taxon>
    </lineage>
</organism>
<dbReference type="Gene3D" id="3.90.1200.10">
    <property type="match status" value="1"/>
</dbReference>
<dbReference type="RefSeq" id="XP_035340183.1">
    <property type="nucleotide sequence ID" value="XM_035484290.1"/>
</dbReference>
<dbReference type="GeneID" id="55988599"/>
<keyword evidence="3" id="KW-1185">Reference proteome</keyword>
<dbReference type="SUPFAM" id="SSF56112">
    <property type="entry name" value="Protein kinase-like (PK-like)"/>
    <property type="match status" value="1"/>
</dbReference>
<evidence type="ECO:0000313" key="3">
    <source>
        <dbReference type="Proteomes" id="UP000509510"/>
    </source>
</evidence>
<reference evidence="3" key="1">
    <citation type="submission" date="2020-06" db="EMBL/GenBank/DDBJ databases">
        <title>A chromosome-scale genome assembly of Talaromyces rugulosus W13939.</title>
        <authorList>
            <person name="Wang B."/>
            <person name="Guo L."/>
            <person name="Ye K."/>
            <person name="Wang L."/>
        </authorList>
    </citation>
    <scope>NUCLEOTIDE SEQUENCE [LARGE SCALE GENOMIC DNA]</scope>
    <source>
        <strain evidence="3">W13939</strain>
    </source>
</reference>
<dbReference type="EMBL" id="CP055898">
    <property type="protein sequence ID" value="QKX54004.1"/>
    <property type="molecule type" value="Genomic_DNA"/>
</dbReference>
<dbReference type="AlphaFoldDB" id="A0A7H8QJ95"/>
<feature type="domain" description="Aminoglycoside phosphotransferase" evidence="1">
    <location>
        <begin position="66"/>
        <end position="259"/>
    </location>
</feature>
<evidence type="ECO:0000313" key="2">
    <source>
        <dbReference type="EMBL" id="QKX54004.1"/>
    </source>
</evidence>
<dbReference type="PANTHER" id="PTHR21310">
    <property type="entry name" value="AMINOGLYCOSIDE PHOSPHOTRANSFERASE-RELATED-RELATED"/>
    <property type="match status" value="1"/>
</dbReference>
<dbReference type="KEGG" id="trg:TRUGW13939_01086"/>
<dbReference type="InterPro" id="IPR002575">
    <property type="entry name" value="Aminoglycoside_PTrfase"/>
</dbReference>
<accession>A0A7H8QJ95</accession>
<dbReference type="Pfam" id="PF01636">
    <property type="entry name" value="APH"/>
    <property type="match status" value="1"/>
</dbReference>
<proteinExistence type="predicted"/>
<dbReference type="OrthoDB" id="8300194at2759"/>